<keyword evidence="2" id="KW-1185">Reference proteome</keyword>
<dbReference type="AlphaFoldDB" id="A0A9W7W0G7"/>
<evidence type="ECO:0000313" key="2">
    <source>
        <dbReference type="Proteomes" id="UP001138500"/>
    </source>
</evidence>
<accession>A0A9W7W0G7</accession>
<reference evidence="1 2" key="2">
    <citation type="journal article" date="2021" name="Curr. Genet.">
        <title>Genetic response to nitrogen starvation in the aggressive Eucalyptus foliar pathogen Teratosphaeria destructans.</title>
        <authorList>
            <person name="Havenga M."/>
            <person name="Wingfield B.D."/>
            <person name="Wingfield M.J."/>
            <person name="Dreyer L.L."/>
            <person name="Roets F."/>
            <person name="Aylward J."/>
        </authorList>
    </citation>
    <scope>NUCLEOTIDE SEQUENCE [LARGE SCALE GENOMIC DNA]</scope>
    <source>
        <strain evidence="1">CMW44962</strain>
    </source>
</reference>
<dbReference type="EMBL" id="RIBY02002090">
    <property type="protein sequence ID" value="KAH9825591.1"/>
    <property type="molecule type" value="Genomic_DNA"/>
</dbReference>
<reference evidence="1 2" key="1">
    <citation type="journal article" date="2018" name="IMA Fungus">
        <title>IMA Genome-F 10: Nine draft genome sequences of Claviceps purpurea s.lat., including C. arundinis, C. humidiphila, and C. cf. spartinae, pseudomolecules for the pitch canker pathogen Fusarium circinatum, draft genome of Davidsoniella eucalypti, Grosmannia galeiformis, Quambalaria eucalypti, and Teratosphaeria destructans.</title>
        <authorList>
            <person name="Wingfield B.D."/>
            <person name="Liu M."/>
            <person name="Nguyen H.D."/>
            <person name="Lane F.A."/>
            <person name="Morgan S.W."/>
            <person name="De Vos L."/>
            <person name="Wilken P.M."/>
            <person name="Duong T.A."/>
            <person name="Aylward J."/>
            <person name="Coetzee M.P."/>
            <person name="Dadej K."/>
            <person name="De Beer Z.W."/>
            <person name="Findlay W."/>
            <person name="Havenga M."/>
            <person name="Kolarik M."/>
            <person name="Menzies J.G."/>
            <person name="Naidoo K."/>
            <person name="Pochopski O."/>
            <person name="Shoukouhi P."/>
            <person name="Santana Q.C."/>
            <person name="Seifert K.A."/>
            <person name="Soal N."/>
            <person name="Steenkamp E.T."/>
            <person name="Tatham C.T."/>
            <person name="van der Nest M.A."/>
            <person name="Wingfield M.J."/>
        </authorList>
    </citation>
    <scope>NUCLEOTIDE SEQUENCE [LARGE SCALE GENOMIC DNA]</scope>
    <source>
        <strain evidence="1">CMW44962</strain>
    </source>
</reference>
<organism evidence="1 2">
    <name type="scientific">Teratosphaeria destructans</name>
    <dbReference type="NCBI Taxonomy" id="418781"/>
    <lineage>
        <taxon>Eukaryota</taxon>
        <taxon>Fungi</taxon>
        <taxon>Dikarya</taxon>
        <taxon>Ascomycota</taxon>
        <taxon>Pezizomycotina</taxon>
        <taxon>Dothideomycetes</taxon>
        <taxon>Dothideomycetidae</taxon>
        <taxon>Mycosphaerellales</taxon>
        <taxon>Teratosphaeriaceae</taxon>
        <taxon>Teratosphaeria</taxon>
    </lineage>
</organism>
<dbReference type="Proteomes" id="UP001138500">
    <property type="component" value="Unassembled WGS sequence"/>
</dbReference>
<name>A0A9W7W0G7_9PEZI</name>
<proteinExistence type="predicted"/>
<sequence>MWGVDDFFNSEWIAATLFDHQAVQHNASHFPHHEILTEYERQVFEHEGEFAATEQDLIFEPIDLDTQSRWREGALRVIEIHDRFRQNFPNSFYALWATERDEARRTWNRRFVKLLAMTRQVLTGAHNMLGSPGPSRDPDSIVRRATRRILLAHNVKIMRELWLEYRQGGTDDYAGRLLRNDPSWDHIMELANPLQIDTDGVEVSRDQLEQLISAFDPPKPSSPGRKGESWDSPRGRMVYAAQDLGERLRSIVPFFMKPGPLSIADSIILRDLRGLVRGSLLTIEYGVGLGVFRDHDRSHQMALSMTDGLLRGINETQDPTETTQGVRGFWADSKQWSEDLQLALCEEQILLDDAQVRVPDDMWHLFEFLDRLHPWIDRQHENPTWAASSQDRPALEEGVQGLWRVYRRRPWAGPLSPVFGRALDRLKDVMHQYSNREMTVGLGVPEWRGRRWSERLGDVARTNGPPEYRPLDGYGGPADLTYVRLFHEHQQAECIRMLQQGEEVSYRVRRRLQITEAMMHLQIRLLVPDVHDGEDNSEMTRRVWEFCRRVRRGEGDDGQFPQWSRGDASLYEVLIHHLLDAATHREETNPTQATVMPAVWRGFVALYQQTAQELEAARVSDAGFLVGIRHALVQHEEELCARWGFDEWQGYGLMALLDQASRCVVLAESEEWMRQQAWGRVFVGEFWQMYRLRKNLDGEMAWGAYRGVRVVAAMARVDGIVQRLIGAMAGPSNDRAALERRCVQVTGIALEDIPRPRGRHGVVDHGGWFEFAVGG</sequence>
<comment type="caution">
    <text evidence="1">The sequence shown here is derived from an EMBL/GenBank/DDBJ whole genome shotgun (WGS) entry which is preliminary data.</text>
</comment>
<dbReference type="OrthoDB" id="10342605at2759"/>
<evidence type="ECO:0000313" key="1">
    <source>
        <dbReference type="EMBL" id="KAH9825591.1"/>
    </source>
</evidence>
<protein>
    <submittedName>
        <fullName evidence="1">Uncharacterized protein</fullName>
    </submittedName>
</protein>
<gene>
    <name evidence="1" type="ORF">Tdes44962_MAKER04033</name>
</gene>